<dbReference type="Pfam" id="PF07572">
    <property type="entry name" value="BCNT"/>
    <property type="match status" value="1"/>
</dbReference>
<feature type="compositionally biased region" description="Polar residues" evidence="3">
    <location>
        <begin position="194"/>
        <end position="203"/>
    </location>
</feature>
<evidence type="ECO:0000256" key="1">
    <source>
        <dbReference type="ARBA" id="ARBA00010465"/>
    </source>
</evidence>
<evidence type="ECO:0000256" key="3">
    <source>
        <dbReference type="SAM" id="MobiDB-lite"/>
    </source>
</evidence>
<evidence type="ECO:0000256" key="2">
    <source>
        <dbReference type="ARBA" id="ARBA00019138"/>
    </source>
</evidence>
<feature type="compositionally biased region" description="Basic residues" evidence="3">
    <location>
        <begin position="182"/>
        <end position="192"/>
    </location>
</feature>
<feature type="region of interest" description="Disordered" evidence="3">
    <location>
        <begin position="116"/>
        <end position="206"/>
    </location>
</feature>
<reference evidence="6" key="1">
    <citation type="submission" date="2024-06" db="EMBL/GenBank/DDBJ databases">
        <title>Multi-omics analyses provide insights into the biosynthesis of the anticancer antibiotic pleurotin in Hohenbuehelia grisea.</title>
        <authorList>
            <person name="Weaver J.A."/>
            <person name="Alberti F."/>
        </authorList>
    </citation>
    <scope>NUCLEOTIDE SEQUENCE [LARGE SCALE GENOMIC DNA]</scope>
    <source>
        <strain evidence="6">T-177</strain>
    </source>
</reference>
<gene>
    <name evidence="5" type="ORF">HGRIS_000246</name>
</gene>
<keyword evidence="6" id="KW-1185">Reference proteome</keyword>
<dbReference type="PANTHER" id="PTHR48407:SF1">
    <property type="entry name" value="CRANIOFACIAL DEVELOPMENT PROTEIN 1"/>
    <property type="match status" value="1"/>
</dbReference>
<dbReference type="InterPro" id="IPR011421">
    <property type="entry name" value="BCNT-C"/>
</dbReference>
<feature type="domain" description="BCNT-C" evidence="4">
    <location>
        <begin position="188"/>
        <end position="271"/>
    </location>
</feature>
<accession>A0ABR3JQG4</accession>
<evidence type="ECO:0000313" key="6">
    <source>
        <dbReference type="Proteomes" id="UP001556367"/>
    </source>
</evidence>
<comment type="similarity">
    <text evidence="1">Belongs to the SWC5 family.</text>
</comment>
<sequence length="272" mass="29584">MKPQAHDSDSEDDSDYAPPVAEGKIMVKLAPFCLSKNYPPDDASSSDDEPNLKRVRTTPPQENEEDDQARKAARDALWASFQASVSGSIAPTSEPAESQKLVKVEKRYRYAGEEVIQVVEVPADSSDAKKWPLWKSPADAKDESNATSTDLQPPSGVSGDAQADTLPSSSSASVDTATPKPAGKRPGPRRPRTTLASLPTSASKAKKLTTLEKSAMDWRSHVTAQDNAALQDELEANKRSGGYLDKVEFLQRVDERKDEAFEAAKSNKRRRG</sequence>
<dbReference type="InterPro" id="IPR027124">
    <property type="entry name" value="Swc5/CFDP1/2"/>
</dbReference>
<dbReference type="PANTHER" id="PTHR48407">
    <property type="entry name" value="CRANIOFACIAL DEVELOPMENT PROTEIN 1"/>
    <property type="match status" value="1"/>
</dbReference>
<proteinExistence type="inferred from homology"/>
<feature type="region of interest" description="Disordered" evidence="3">
    <location>
        <begin position="1"/>
        <end position="21"/>
    </location>
</feature>
<organism evidence="5 6">
    <name type="scientific">Hohenbuehelia grisea</name>
    <dbReference type="NCBI Taxonomy" id="104357"/>
    <lineage>
        <taxon>Eukaryota</taxon>
        <taxon>Fungi</taxon>
        <taxon>Dikarya</taxon>
        <taxon>Basidiomycota</taxon>
        <taxon>Agaricomycotina</taxon>
        <taxon>Agaricomycetes</taxon>
        <taxon>Agaricomycetidae</taxon>
        <taxon>Agaricales</taxon>
        <taxon>Pleurotineae</taxon>
        <taxon>Pleurotaceae</taxon>
        <taxon>Hohenbuehelia</taxon>
    </lineage>
</organism>
<protein>
    <recommendedName>
        <fullName evidence="2">SWR1-complex protein 5</fullName>
    </recommendedName>
</protein>
<name>A0ABR3JQG4_9AGAR</name>
<comment type="caution">
    <text evidence="5">The sequence shown here is derived from an EMBL/GenBank/DDBJ whole genome shotgun (WGS) entry which is preliminary data.</text>
</comment>
<evidence type="ECO:0000259" key="4">
    <source>
        <dbReference type="PROSITE" id="PS51279"/>
    </source>
</evidence>
<feature type="compositionally biased region" description="Polar residues" evidence="3">
    <location>
        <begin position="165"/>
        <end position="176"/>
    </location>
</feature>
<dbReference type="EMBL" id="JASNQZ010000004">
    <property type="protein sequence ID" value="KAL0958068.1"/>
    <property type="molecule type" value="Genomic_DNA"/>
</dbReference>
<dbReference type="Proteomes" id="UP001556367">
    <property type="component" value="Unassembled WGS sequence"/>
</dbReference>
<evidence type="ECO:0000313" key="5">
    <source>
        <dbReference type="EMBL" id="KAL0958068.1"/>
    </source>
</evidence>
<dbReference type="PROSITE" id="PS51279">
    <property type="entry name" value="BCNT_C"/>
    <property type="match status" value="1"/>
</dbReference>
<feature type="region of interest" description="Disordered" evidence="3">
    <location>
        <begin position="36"/>
        <end position="75"/>
    </location>
</feature>